<organism evidence="1">
    <name type="scientific">Lepeophtheirus salmonis</name>
    <name type="common">Salmon louse</name>
    <name type="synonym">Caligus salmonis</name>
    <dbReference type="NCBI Taxonomy" id="72036"/>
    <lineage>
        <taxon>Eukaryota</taxon>
        <taxon>Metazoa</taxon>
        <taxon>Ecdysozoa</taxon>
        <taxon>Arthropoda</taxon>
        <taxon>Crustacea</taxon>
        <taxon>Multicrustacea</taxon>
        <taxon>Hexanauplia</taxon>
        <taxon>Copepoda</taxon>
        <taxon>Siphonostomatoida</taxon>
        <taxon>Caligidae</taxon>
        <taxon>Lepeophtheirus</taxon>
    </lineage>
</organism>
<dbReference type="EMBL" id="HACA01025161">
    <property type="protein sequence ID" value="CDW42522.1"/>
    <property type="molecule type" value="Transcribed_RNA"/>
</dbReference>
<accession>A0A0K2UX99</accession>
<proteinExistence type="predicted"/>
<sequence length="141" mass="16420">MIVKLKENVALRLVLAPQRIVLIDHIPKLGVQLTNYVLQLIVPIRSDTRDSIHNDHRVETVRLLRLLIPNIFQELLITDIITIIFRIRKVRLFSIISIRHIIEISVSTINIPVHDAIPSFRISIYFILLNQNTRHNSQDVL</sequence>
<evidence type="ECO:0000313" key="1">
    <source>
        <dbReference type="EMBL" id="CDW42522.1"/>
    </source>
</evidence>
<reference evidence="1" key="1">
    <citation type="submission" date="2014-05" db="EMBL/GenBank/DDBJ databases">
        <authorList>
            <person name="Chronopoulou M."/>
        </authorList>
    </citation>
    <scope>NUCLEOTIDE SEQUENCE</scope>
    <source>
        <tissue evidence="1">Whole organism</tissue>
    </source>
</reference>
<name>A0A0K2UX99_LEPSM</name>
<protein>
    <submittedName>
        <fullName evidence="1">Uncharacterized protein</fullName>
    </submittedName>
</protein>
<dbReference type="AlphaFoldDB" id="A0A0K2UX99"/>